<feature type="region of interest" description="Disordered" evidence="8">
    <location>
        <begin position="362"/>
        <end position="391"/>
    </location>
</feature>
<evidence type="ECO:0000256" key="5">
    <source>
        <dbReference type="ARBA" id="ARBA00022692"/>
    </source>
</evidence>
<keyword evidence="3" id="KW-0813">Transport</keyword>
<dbReference type="EMBL" id="JAAGWF010000002">
    <property type="protein sequence ID" value="NEK56382.1"/>
    <property type="molecule type" value="Genomic_DNA"/>
</dbReference>
<keyword evidence="6 9" id="KW-1133">Transmembrane helix</keyword>
<dbReference type="GO" id="GO:0005886">
    <property type="term" value="C:plasma membrane"/>
    <property type="evidence" value="ECO:0007669"/>
    <property type="project" value="UniProtKB-SubCell"/>
</dbReference>
<dbReference type="GO" id="GO:0055085">
    <property type="term" value="P:transmembrane transport"/>
    <property type="evidence" value="ECO:0007669"/>
    <property type="project" value="TreeGrafter"/>
</dbReference>
<dbReference type="Pfam" id="PF01594">
    <property type="entry name" value="AI-2E_transport"/>
    <property type="match status" value="1"/>
</dbReference>
<dbReference type="PANTHER" id="PTHR21716">
    <property type="entry name" value="TRANSMEMBRANE PROTEIN"/>
    <property type="match status" value="1"/>
</dbReference>
<evidence type="ECO:0000256" key="7">
    <source>
        <dbReference type="ARBA" id="ARBA00023136"/>
    </source>
</evidence>
<feature type="transmembrane region" description="Helical" evidence="9">
    <location>
        <begin position="161"/>
        <end position="184"/>
    </location>
</feature>
<evidence type="ECO:0000313" key="11">
    <source>
        <dbReference type="Proteomes" id="UP000470246"/>
    </source>
</evidence>
<protein>
    <submittedName>
        <fullName evidence="10">AI-2E family transporter</fullName>
    </submittedName>
</protein>
<comment type="caution">
    <text evidence="10">The sequence shown here is derived from an EMBL/GenBank/DDBJ whole genome shotgun (WGS) entry which is preliminary data.</text>
</comment>
<evidence type="ECO:0000256" key="3">
    <source>
        <dbReference type="ARBA" id="ARBA00022448"/>
    </source>
</evidence>
<comment type="subcellular location">
    <subcellularLocation>
        <location evidence="1">Cell membrane</location>
        <topology evidence="1">Multi-pass membrane protein</topology>
    </subcellularLocation>
</comment>
<gene>
    <name evidence="10" type="ORF">GCU56_00650</name>
</gene>
<dbReference type="PANTHER" id="PTHR21716:SF53">
    <property type="entry name" value="PERMEASE PERM-RELATED"/>
    <property type="match status" value="1"/>
</dbReference>
<name>A0A7K3VUW0_9ACTN</name>
<dbReference type="InterPro" id="IPR002549">
    <property type="entry name" value="AI-2E-like"/>
</dbReference>
<feature type="transmembrane region" description="Helical" evidence="9">
    <location>
        <begin position="227"/>
        <end position="250"/>
    </location>
</feature>
<feature type="transmembrane region" description="Helical" evidence="9">
    <location>
        <begin position="80"/>
        <end position="105"/>
    </location>
</feature>
<dbReference type="AlphaFoldDB" id="A0A7K3VUW0"/>
<feature type="transmembrane region" description="Helical" evidence="9">
    <location>
        <begin position="318"/>
        <end position="347"/>
    </location>
</feature>
<evidence type="ECO:0000256" key="1">
    <source>
        <dbReference type="ARBA" id="ARBA00004651"/>
    </source>
</evidence>
<keyword evidence="5 9" id="KW-0812">Transmembrane</keyword>
<evidence type="ECO:0000256" key="6">
    <source>
        <dbReference type="ARBA" id="ARBA00022989"/>
    </source>
</evidence>
<accession>A0A7K3VUW0</accession>
<feature type="transmembrane region" description="Helical" evidence="9">
    <location>
        <begin position="50"/>
        <end position="68"/>
    </location>
</feature>
<reference evidence="10 11" key="1">
    <citation type="submission" date="2020-02" db="EMBL/GenBank/DDBJ databases">
        <title>Geodermatophilus sabuli CPCC 205279 I12A-02694.</title>
        <authorList>
            <person name="Jiang Z."/>
        </authorList>
    </citation>
    <scope>NUCLEOTIDE SEQUENCE [LARGE SCALE GENOMIC DNA]</scope>
    <source>
        <strain evidence="10 11">I12A-02694</strain>
    </source>
</reference>
<comment type="similarity">
    <text evidence="2">Belongs to the autoinducer-2 exporter (AI-2E) (TC 2.A.86) family.</text>
</comment>
<organism evidence="10 11">
    <name type="scientific">Geodermatophilus sabuli</name>
    <dbReference type="NCBI Taxonomy" id="1564158"/>
    <lineage>
        <taxon>Bacteria</taxon>
        <taxon>Bacillati</taxon>
        <taxon>Actinomycetota</taxon>
        <taxon>Actinomycetes</taxon>
        <taxon>Geodermatophilales</taxon>
        <taxon>Geodermatophilaceae</taxon>
        <taxon>Geodermatophilus</taxon>
    </lineage>
</organism>
<evidence type="ECO:0000256" key="8">
    <source>
        <dbReference type="SAM" id="MobiDB-lite"/>
    </source>
</evidence>
<keyword evidence="4" id="KW-1003">Cell membrane</keyword>
<sequence length="391" mass="41667">MAGRLRERSTDESGWLTQPPSWLRRGVVFALVAVAGYQVAVWAFTNLRGFLGLLFLAWLFSISVEPLVGRLERLGLRRGAATGIVLSALVAVLAGFVAAFGSLLVEQLTSLFTALPDVVQDVVTWANSTFGTALDPGDVVASLQLTPARIQQIVSDLTPGVVGIVTTLVGLVFQVLTFLLFAFYMSAEGPALRATVARRFPPRQQRFITTVWAITVAKTGGYVVSRLVLAAISSVATGLFLLLLDVPYWLPLALWTGVISQFIPTIGTYLAIAVPALIALSGQPIDALWVVVFGVVYQQVENYLLAPRVTARTVAIHPAVAFGAVIVGAGLFGPMGALVSIPVVAAIEAVIDTYGHRYELVGEDPDVPDVPGERPHRPADESAAGRRSDPS</sequence>
<keyword evidence="11" id="KW-1185">Reference proteome</keyword>
<evidence type="ECO:0000256" key="2">
    <source>
        <dbReference type="ARBA" id="ARBA00009773"/>
    </source>
</evidence>
<feature type="transmembrane region" description="Helical" evidence="9">
    <location>
        <begin position="287"/>
        <end position="306"/>
    </location>
</feature>
<keyword evidence="7 9" id="KW-0472">Membrane</keyword>
<feature type="compositionally biased region" description="Basic and acidic residues" evidence="8">
    <location>
        <begin position="371"/>
        <end position="391"/>
    </location>
</feature>
<evidence type="ECO:0000256" key="9">
    <source>
        <dbReference type="SAM" id="Phobius"/>
    </source>
</evidence>
<feature type="transmembrane region" description="Helical" evidence="9">
    <location>
        <begin position="262"/>
        <end position="280"/>
    </location>
</feature>
<dbReference type="Proteomes" id="UP000470246">
    <property type="component" value="Unassembled WGS sequence"/>
</dbReference>
<evidence type="ECO:0000313" key="10">
    <source>
        <dbReference type="EMBL" id="NEK56382.1"/>
    </source>
</evidence>
<proteinExistence type="inferred from homology"/>
<evidence type="ECO:0000256" key="4">
    <source>
        <dbReference type="ARBA" id="ARBA00022475"/>
    </source>
</evidence>
<feature type="transmembrane region" description="Helical" evidence="9">
    <location>
        <begin position="26"/>
        <end position="44"/>
    </location>
</feature>